<dbReference type="PANTHER" id="PTHR21012">
    <property type="entry name" value="ASPARTATE 1-DECARBOXYLASE"/>
    <property type="match status" value="1"/>
</dbReference>
<dbReference type="InterPro" id="IPR009010">
    <property type="entry name" value="Asp_de-COase-like_dom_sf"/>
</dbReference>
<comment type="PTM">
    <text evidence="9 12">Is synthesized initially as an inactive proenzyme, which is activated by self-cleavage at a specific serine bond to produce a beta-subunit with a hydroxyl group at its C-terminus and an alpha-subunit with a pyruvoyl group at its N-terminus.</text>
</comment>
<dbReference type="EC" id="4.1.1.11" evidence="9"/>
<dbReference type="InterPro" id="IPR003190">
    <property type="entry name" value="Asp_decarbox"/>
</dbReference>
<feature type="binding site" evidence="9 11">
    <location>
        <begin position="73"/>
        <end position="75"/>
    </location>
    <ligand>
        <name>substrate</name>
    </ligand>
</feature>
<evidence type="ECO:0000256" key="6">
    <source>
        <dbReference type="ARBA" id="ARBA00023239"/>
    </source>
</evidence>
<feature type="chain" id="PRO_5041504664" description="Aspartate 1-decarboxylase beta chain" evidence="9 13">
    <location>
        <begin position="1"/>
        <end position="24"/>
    </location>
</feature>
<keyword evidence="15" id="KW-1185">Reference proteome</keyword>
<dbReference type="GO" id="GO:0005829">
    <property type="term" value="C:cytosol"/>
    <property type="evidence" value="ECO:0007669"/>
    <property type="project" value="TreeGrafter"/>
</dbReference>
<evidence type="ECO:0000313" key="14">
    <source>
        <dbReference type="EMBL" id="WNM63305.1"/>
    </source>
</evidence>
<dbReference type="Pfam" id="PF02261">
    <property type="entry name" value="Asp_decarbox"/>
    <property type="match status" value="1"/>
</dbReference>
<keyword evidence="7 9" id="KW-0704">Schiff base</keyword>
<evidence type="ECO:0000256" key="8">
    <source>
        <dbReference type="ARBA" id="ARBA00023317"/>
    </source>
</evidence>
<evidence type="ECO:0000256" key="12">
    <source>
        <dbReference type="PIRSR" id="PIRSR006246-3"/>
    </source>
</evidence>
<comment type="subunit">
    <text evidence="9">Heterooctamer of four alpha and four beta subunits.</text>
</comment>
<evidence type="ECO:0000256" key="11">
    <source>
        <dbReference type="PIRSR" id="PIRSR006246-2"/>
    </source>
</evidence>
<comment type="catalytic activity">
    <reaction evidence="9">
        <text>L-aspartate + H(+) = beta-alanine + CO2</text>
        <dbReference type="Rhea" id="RHEA:19497"/>
        <dbReference type="ChEBI" id="CHEBI:15378"/>
        <dbReference type="ChEBI" id="CHEBI:16526"/>
        <dbReference type="ChEBI" id="CHEBI:29991"/>
        <dbReference type="ChEBI" id="CHEBI:57966"/>
        <dbReference type="EC" id="4.1.1.11"/>
    </reaction>
</comment>
<dbReference type="SUPFAM" id="SSF50692">
    <property type="entry name" value="ADC-like"/>
    <property type="match status" value="1"/>
</dbReference>
<keyword evidence="1 9" id="KW-0963">Cytoplasm</keyword>
<evidence type="ECO:0000256" key="10">
    <source>
        <dbReference type="PIRSR" id="PIRSR006246-1"/>
    </source>
</evidence>
<dbReference type="Proteomes" id="UP001302494">
    <property type="component" value="Chromosome"/>
</dbReference>
<evidence type="ECO:0000256" key="4">
    <source>
        <dbReference type="ARBA" id="ARBA00022813"/>
    </source>
</evidence>
<keyword evidence="2 9" id="KW-0566">Pantothenate biosynthesis</keyword>
<organism evidence="14 15">
    <name type="scientific">Candidatus Nitrospira neomarina</name>
    <dbReference type="NCBI Taxonomy" id="3020899"/>
    <lineage>
        <taxon>Bacteria</taxon>
        <taxon>Pseudomonadati</taxon>
        <taxon>Nitrospirota</taxon>
        <taxon>Nitrospiria</taxon>
        <taxon>Nitrospirales</taxon>
        <taxon>Nitrospiraceae</taxon>
        <taxon>Nitrospira</taxon>
    </lineage>
</organism>
<feature type="active site" description="Proton donor" evidence="9 10">
    <location>
        <position position="58"/>
    </location>
</feature>
<dbReference type="GO" id="GO:0004068">
    <property type="term" value="F:aspartate 1-decarboxylase activity"/>
    <property type="evidence" value="ECO:0007669"/>
    <property type="project" value="UniProtKB-UniRule"/>
</dbReference>
<feature type="chain" id="PRO_5041504665" description="Aspartate 1-decarboxylase alpha chain" evidence="9 13">
    <location>
        <begin position="25"/>
        <end position="115"/>
    </location>
</feature>
<dbReference type="PIRSF" id="PIRSF006246">
    <property type="entry name" value="Asp_decarbox"/>
    <property type="match status" value="1"/>
</dbReference>
<comment type="function">
    <text evidence="9">Catalyzes the pyruvoyl-dependent decarboxylation of aspartate to produce beta-alanine.</text>
</comment>
<keyword evidence="3 9" id="KW-0210">Decarboxylase</keyword>
<evidence type="ECO:0000256" key="3">
    <source>
        <dbReference type="ARBA" id="ARBA00022793"/>
    </source>
</evidence>
<keyword evidence="6 9" id="KW-0456">Lyase</keyword>
<sequence length="115" mass="12960">MYRQLLRCKIHRATVTDSSLDYEGSLTIDEDLMDRAGIMAYEAVMVSNLNNGERFSTYALPGTRGKGEIILNGPTARLGVIGDKVIIFCYELFNDEEAKRHVPQIIQVDHQNKAK</sequence>
<evidence type="ECO:0000256" key="7">
    <source>
        <dbReference type="ARBA" id="ARBA00023270"/>
    </source>
</evidence>
<dbReference type="GO" id="GO:0006523">
    <property type="term" value="P:alanine biosynthetic process"/>
    <property type="evidence" value="ECO:0007669"/>
    <property type="project" value="InterPro"/>
</dbReference>
<dbReference type="GO" id="GO:0015940">
    <property type="term" value="P:pantothenate biosynthetic process"/>
    <property type="evidence" value="ECO:0007669"/>
    <property type="project" value="UniProtKB-UniRule"/>
</dbReference>
<dbReference type="RefSeq" id="WP_312747800.1">
    <property type="nucleotide sequence ID" value="NZ_CP116968.1"/>
</dbReference>
<keyword evidence="8 9" id="KW-0670">Pyruvate</keyword>
<evidence type="ECO:0000256" key="1">
    <source>
        <dbReference type="ARBA" id="ARBA00022490"/>
    </source>
</evidence>
<dbReference type="Gene3D" id="2.40.40.20">
    <property type="match status" value="1"/>
</dbReference>
<dbReference type="KEGG" id="nneo:PQG83_05995"/>
<dbReference type="EMBL" id="CP116968">
    <property type="protein sequence ID" value="WNM63305.1"/>
    <property type="molecule type" value="Genomic_DNA"/>
</dbReference>
<keyword evidence="5 9" id="KW-0865">Zymogen</keyword>
<proteinExistence type="inferred from homology"/>
<protein>
    <recommendedName>
        <fullName evidence="9">Aspartate 1-decarboxylase</fullName>
        <ecNumber evidence="9">4.1.1.11</ecNumber>
    </recommendedName>
    <alternativeName>
        <fullName evidence="9">Aspartate alpha-decarboxylase</fullName>
    </alternativeName>
    <component>
        <recommendedName>
            <fullName evidence="9">Aspartate 1-decarboxylase beta chain</fullName>
        </recommendedName>
    </component>
    <component>
        <recommendedName>
            <fullName evidence="9">Aspartate 1-decarboxylase alpha chain</fullName>
        </recommendedName>
    </component>
</protein>
<evidence type="ECO:0000313" key="15">
    <source>
        <dbReference type="Proteomes" id="UP001302494"/>
    </source>
</evidence>
<accession>A0AA96GN41</accession>
<comment type="subcellular location">
    <subcellularLocation>
        <location evidence="9">Cytoplasm</location>
    </subcellularLocation>
</comment>
<dbReference type="HAMAP" id="MF_00446">
    <property type="entry name" value="PanD"/>
    <property type="match status" value="1"/>
</dbReference>
<evidence type="ECO:0000256" key="5">
    <source>
        <dbReference type="ARBA" id="ARBA00023145"/>
    </source>
</evidence>
<dbReference type="NCBIfam" id="TIGR00223">
    <property type="entry name" value="panD"/>
    <property type="match status" value="1"/>
</dbReference>
<comment type="similarity">
    <text evidence="9">Belongs to the PanD family.</text>
</comment>
<feature type="modified residue" description="Pyruvic acid (Ser)" evidence="9 12">
    <location>
        <position position="25"/>
    </location>
</feature>
<evidence type="ECO:0000256" key="9">
    <source>
        <dbReference type="HAMAP-Rule" id="MF_00446"/>
    </source>
</evidence>
<feature type="binding site" evidence="9 11">
    <location>
        <position position="57"/>
    </location>
    <ligand>
        <name>substrate</name>
    </ligand>
</feature>
<keyword evidence="4 9" id="KW-0068">Autocatalytic cleavage</keyword>
<dbReference type="AlphaFoldDB" id="A0AA96GN41"/>
<comment type="pathway">
    <text evidence="9">Cofactor biosynthesis; (R)-pantothenate biosynthesis; beta-alanine from L-aspartate: step 1/1.</text>
</comment>
<evidence type="ECO:0000256" key="13">
    <source>
        <dbReference type="PIRSR" id="PIRSR006246-5"/>
    </source>
</evidence>
<name>A0AA96GN41_9BACT</name>
<dbReference type="CDD" id="cd06919">
    <property type="entry name" value="Asp_decarbox"/>
    <property type="match status" value="1"/>
</dbReference>
<reference evidence="14 15" key="1">
    <citation type="submission" date="2023-01" db="EMBL/GenBank/DDBJ databases">
        <title>Cultivation and genomic characterization of new, ubiquitous marine nitrite-oxidizing bacteria from the Nitrospirales.</title>
        <authorList>
            <person name="Mueller A.J."/>
            <person name="Daebeler A."/>
            <person name="Herbold C.W."/>
            <person name="Kirkegaard R.H."/>
            <person name="Daims H."/>
        </authorList>
    </citation>
    <scope>NUCLEOTIDE SEQUENCE [LARGE SCALE GENOMIC DNA]</scope>
    <source>
        <strain evidence="14 15">DK</strain>
    </source>
</reference>
<comment type="cofactor">
    <cofactor evidence="9 10">
        <name>pyruvate</name>
        <dbReference type="ChEBI" id="CHEBI:15361"/>
    </cofactor>
    <text evidence="9 10">Binds 1 pyruvoyl group covalently per subunit.</text>
</comment>
<gene>
    <name evidence="9" type="primary">panD</name>
    <name evidence="14" type="ORF">PQG83_05995</name>
</gene>
<evidence type="ECO:0000256" key="2">
    <source>
        <dbReference type="ARBA" id="ARBA00022655"/>
    </source>
</evidence>
<feature type="active site" description="Schiff-base intermediate with substrate; via pyruvic acid" evidence="9 10">
    <location>
        <position position="25"/>
    </location>
</feature>
<dbReference type="PANTHER" id="PTHR21012:SF0">
    <property type="entry name" value="ASPARTATE 1-DECARBOXYLASE"/>
    <property type="match status" value="1"/>
</dbReference>